<feature type="compositionally biased region" description="Basic residues" evidence="1">
    <location>
        <begin position="132"/>
        <end position="157"/>
    </location>
</feature>
<feature type="non-terminal residue" evidence="2">
    <location>
        <position position="1"/>
    </location>
</feature>
<reference evidence="2" key="1">
    <citation type="submission" date="2020-02" db="EMBL/GenBank/DDBJ databases">
        <authorList>
            <person name="Meier V. D."/>
        </authorList>
    </citation>
    <scope>NUCLEOTIDE SEQUENCE</scope>
    <source>
        <strain evidence="2">AVDCRST_MAG67</strain>
    </source>
</reference>
<feature type="compositionally biased region" description="Basic and acidic residues" evidence="1">
    <location>
        <begin position="219"/>
        <end position="236"/>
    </location>
</feature>
<dbReference type="EC" id="5.2.1.8" evidence="2"/>
<feature type="compositionally biased region" description="Pro residues" evidence="1">
    <location>
        <begin position="71"/>
        <end position="83"/>
    </location>
</feature>
<accession>A0A6J4SM28</accession>
<organism evidence="2">
    <name type="scientific">uncultured Solirubrobacteraceae bacterium</name>
    <dbReference type="NCBI Taxonomy" id="1162706"/>
    <lineage>
        <taxon>Bacteria</taxon>
        <taxon>Bacillati</taxon>
        <taxon>Actinomycetota</taxon>
        <taxon>Thermoleophilia</taxon>
        <taxon>Solirubrobacterales</taxon>
        <taxon>Solirubrobacteraceae</taxon>
        <taxon>environmental samples</taxon>
    </lineage>
</organism>
<feature type="region of interest" description="Disordered" evidence="1">
    <location>
        <begin position="1"/>
        <end position="246"/>
    </location>
</feature>
<sequence>AARARPHRDPARDTGACRLWQGRRADRRHDVDDAGGADRQGCDRDDARAAAQHARRLPRCPGAGARRRPRSAPPQAAPEPQAPPHRARADELRHDRDPPRRAARTEDDRVVCGPGAHRVLRRPDVSPDRQARRQRLRHPGRRSARHRQRRAGLRGRRGAPEEPEVQPLRRGDGQDADRAARHVGQPVLHRDRARGAAAARLRAARQGHRRQVGRAPHRSRADGSRDRDADRPRGDRLGANPVFAAV</sequence>
<protein>
    <submittedName>
        <fullName evidence="2">Peptidyl-prolyl cis-trans isomerase</fullName>
        <ecNumber evidence="2">5.2.1.8</ecNumber>
    </submittedName>
</protein>
<name>A0A6J4SM28_9ACTN</name>
<keyword evidence="2" id="KW-0413">Isomerase</keyword>
<feature type="compositionally biased region" description="Basic and acidic residues" evidence="1">
    <location>
        <begin position="167"/>
        <end position="180"/>
    </location>
</feature>
<feature type="compositionally biased region" description="Basic and acidic residues" evidence="1">
    <location>
        <begin position="87"/>
        <end position="110"/>
    </location>
</feature>
<gene>
    <name evidence="2" type="ORF">AVDCRST_MAG67-1562</name>
</gene>
<evidence type="ECO:0000256" key="1">
    <source>
        <dbReference type="SAM" id="MobiDB-lite"/>
    </source>
</evidence>
<feature type="compositionally biased region" description="Basic and acidic residues" evidence="1">
    <location>
        <begin position="121"/>
        <end position="131"/>
    </location>
</feature>
<feature type="compositionally biased region" description="Basic and acidic residues" evidence="1">
    <location>
        <begin position="23"/>
        <end position="32"/>
    </location>
</feature>
<feature type="non-terminal residue" evidence="2">
    <location>
        <position position="246"/>
    </location>
</feature>
<evidence type="ECO:0000313" key="2">
    <source>
        <dbReference type="EMBL" id="CAA9496034.1"/>
    </source>
</evidence>
<feature type="compositionally biased region" description="Basic residues" evidence="1">
    <location>
        <begin position="202"/>
        <end position="218"/>
    </location>
</feature>
<proteinExistence type="predicted"/>
<dbReference type="EMBL" id="CADCVQ010000071">
    <property type="protein sequence ID" value="CAA9496034.1"/>
    <property type="molecule type" value="Genomic_DNA"/>
</dbReference>
<dbReference type="AlphaFoldDB" id="A0A6J4SM28"/>
<dbReference type="GO" id="GO:0003755">
    <property type="term" value="F:peptidyl-prolyl cis-trans isomerase activity"/>
    <property type="evidence" value="ECO:0007669"/>
    <property type="project" value="UniProtKB-EC"/>
</dbReference>